<keyword evidence="2" id="KW-1185">Reference proteome</keyword>
<feature type="non-terminal residue" evidence="1">
    <location>
        <position position="1"/>
    </location>
</feature>
<name>A0A1E5WDT0_9POAL</name>
<sequence>LRQTLQACREEARLWGCRLPRSAVTVCDSWCTIFFNAM</sequence>
<evidence type="ECO:0000313" key="2">
    <source>
        <dbReference type="Proteomes" id="UP000095767"/>
    </source>
</evidence>
<protein>
    <submittedName>
        <fullName evidence="1">Uncharacterized protein</fullName>
    </submittedName>
</protein>
<reference evidence="1 2" key="1">
    <citation type="submission" date="2016-09" db="EMBL/GenBank/DDBJ databases">
        <title>The draft genome of Dichanthelium oligosanthes: A C3 panicoid grass species.</title>
        <authorList>
            <person name="Studer A.J."/>
            <person name="Schnable J.C."/>
            <person name="Brutnell T.P."/>
        </authorList>
    </citation>
    <scope>NUCLEOTIDE SEQUENCE [LARGE SCALE GENOMIC DNA]</scope>
    <source>
        <strain evidence="2">cv. Kellogg 1175</strain>
        <tissue evidence="1">Leaf</tissue>
    </source>
</reference>
<accession>A0A1E5WDT0</accession>
<gene>
    <name evidence="1" type="ORF">BAE44_0003425</name>
</gene>
<dbReference type="AlphaFoldDB" id="A0A1E5WDT0"/>
<dbReference type="Proteomes" id="UP000095767">
    <property type="component" value="Unassembled WGS sequence"/>
</dbReference>
<dbReference type="EMBL" id="LWDX02011743">
    <property type="protein sequence ID" value="OEL35557.1"/>
    <property type="molecule type" value="Genomic_DNA"/>
</dbReference>
<comment type="caution">
    <text evidence="1">The sequence shown here is derived from an EMBL/GenBank/DDBJ whole genome shotgun (WGS) entry which is preliminary data.</text>
</comment>
<evidence type="ECO:0000313" key="1">
    <source>
        <dbReference type="EMBL" id="OEL35557.1"/>
    </source>
</evidence>
<dbReference type="OrthoDB" id="682707at2759"/>
<organism evidence="1 2">
    <name type="scientific">Dichanthelium oligosanthes</name>
    <dbReference type="NCBI Taxonomy" id="888268"/>
    <lineage>
        <taxon>Eukaryota</taxon>
        <taxon>Viridiplantae</taxon>
        <taxon>Streptophyta</taxon>
        <taxon>Embryophyta</taxon>
        <taxon>Tracheophyta</taxon>
        <taxon>Spermatophyta</taxon>
        <taxon>Magnoliopsida</taxon>
        <taxon>Liliopsida</taxon>
        <taxon>Poales</taxon>
        <taxon>Poaceae</taxon>
        <taxon>PACMAD clade</taxon>
        <taxon>Panicoideae</taxon>
        <taxon>Panicodae</taxon>
        <taxon>Paniceae</taxon>
        <taxon>Dichantheliinae</taxon>
        <taxon>Dichanthelium</taxon>
    </lineage>
</organism>
<proteinExistence type="predicted"/>